<reference evidence="2 3" key="1">
    <citation type="submission" date="2016-03" db="EMBL/GenBank/DDBJ databases">
        <title>Comparative genomics of the ectomycorrhizal sister species Rhizopogon vinicolor and Rhizopogon vesiculosus (Basidiomycota: Boletales) reveals a divergence of the mating type B locus.</title>
        <authorList>
            <person name="Mujic A.B."/>
            <person name="Kuo A."/>
            <person name="Tritt A."/>
            <person name="Lipzen A."/>
            <person name="Chen C."/>
            <person name="Johnson J."/>
            <person name="Sharma A."/>
            <person name="Barry K."/>
            <person name="Grigoriev I.V."/>
            <person name="Spatafora J.W."/>
        </authorList>
    </citation>
    <scope>NUCLEOTIDE SEQUENCE [LARGE SCALE GENOMIC DNA]</scope>
    <source>
        <strain evidence="2 3">AM-OR11-056</strain>
    </source>
</reference>
<feature type="signal peptide" evidence="1">
    <location>
        <begin position="1"/>
        <end position="16"/>
    </location>
</feature>
<proteinExistence type="predicted"/>
<dbReference type="AlphaFoldDB" id="A0A1J8RD89"/>
<accession>A0A1J8RD89</accession>
<feature type="chain" id="PRO_5012136862" evidence="1">
    <location>
        <begin position="17"/>
        <end position="58"/>
    </location>
</feature>
<evidence type="ECO:0000313" key="2">
    <source>
        <dbReference type="EMBL" id="OJA19706.1"/>
    </source>
</evidence>
<evidence type="ECO:0000313" key="3">
    <source>
        <dbReference type="Proteomes" id="UP000183567"/>
    </source>
</evidence>
<gene>
    <name evidence="2" type="ORF">AZE42_12164</name>
</gene>
<keyword evidence="1" id="KW-0732">Signal</keyword>
<dbReference type="EMBL" id="LVVM01000916">
    <property type="protein sequence ID" value="OJA19706.1"/>
    <property type="molecule type" value="Genomic_DNA"/>
</dbReference>
<dbReference type="Proteomes" id="UP000183567">
    <property type="component" value="Unassembled WGS sequence"/>
</dbReference>
<evidence type="ECO:0000256" key="1">
    <source>
        <dbReference type="SAM" id="SignalP"/>
    </source>
</evidence>
<keyword evidence="3" id="KW-1185">Reference proteome</keyword>
<sequence>MHRALFVFEILLDVFMHLIPDQPPDEKPSLSRFFSAKSTLSWDTSSRKSLAALARNHC</sequence>
<organism evidence="2 3">
    <name type="scientific">Rhizopogon vesiculosus</name>
    <dbReference type="NCBI Taxonomy" id="180088"/>
    <lineage>
        <taxon>Eukaryota</taxon>
        <taxon>Fungi</taxon>
        <taxon>Dikarya</taxon>
        <taxon>Basidiomycota</taxon>
        <taxon>Agaricomycotina</taxon>
        <taxon>Agaricomycetes</taxon>
        <taxon>Agaricomycetidae</taxon>
        <taxon>Boletales</taxon>
        <taxon>Suillineae</taxon>
        <taxon>Rhizopogonaceae</taxon>
        <taxon>Rhizopogon</taxon>
    </lineage>
</organism>
<name>A0A1J8RD89_9AGAM</name>
<protein>
    <submittedName>
        <fullName evidence="2">Uncharacterized protein</fullName>
    </submittedName>
</protein>
<comment type="caution">
    <text evidence="2">The sequence shown here is derived from an EMBL/GenBank/DDBJ whole genome shotgun (WGS) entry which is preliminary data.</text>
</comment>